<keyword evidence="1" id="KW-0472">Membrane</keyword>
<keyword evidence="1" id="KW-1133">Transmembrane helix</keyword>
<dbReference type="AlphaFoldDB" id="A0A3M7LXT5"/>
<reference evidence="2 3" key="1">
    <citation type="journal article" date="2014" name="PLoS ONE">
        <title>De novo Genome Assembly of the Fungal Plant Pathogen Pyrenophora semeniperda.</title>
        <authorList>
            <person name="Soliai M.M."/>
            <person name="Meyer S.E."/>
            <person name="Udall J.A."/>
            <person name="Elzinga D.E."/>
            <person name="Hermansen R.A."/>
            <person name="Bodily P.M."/>
            <person name="Hart A.A."/>
            <person name="Coleman C.E."/>
        </authorList>
    </citation>
    <scope>NUCLEOTIDE SEQUENCE [LARGE SCALE GENOMIC DNA]</scope>
    <source>
        <strain evidence="2 3">CCB06</strain>
        <tissue evidence="2">Mycelium</tissue>
    </source>
</reference>
<accession>A0A3M7LXT5</accession>
<sequence>MQPHRLGSALKLVLQLILSILIYIFALPFFLIWRLLLYLLFPTSLHAPFLATYTHTWMSLKSLSLMTPLIRYHTRIIALTLLLLQTFLSLALLVKSGFLFIPWLASHIPYNPSSKSESHAAWLNNLLLHSTAFLASCAPFFSLMGTGVGVLYYVRKVWVYGRFQKTMVRKTGGRGYYMPEKKRKVEEGGGKTVLESMAGALQNLVHPHAVQVQVRSEDEGIGDAVAQKDVSPYGYSEEIIFQQPGDVAAVQQEQPVVVVQKPEPVARFGSNPYTWHGVMSIWSANKSGYDGRDLRRRNFEDDIDMEDWSSREKV</sequence>
<feature type="transmembrane region" description="Helical" evidence="1">
    <location>
        <begin position="126"/>
        <end position="154"/>
    </location>
</feature>
<organism evidence="2 3">
    <name type="scientific">Pyrenophora seminiperda CCB06</name>
    <dbReference type="NCBI Taxonomy" id="1302712"/>
    <lineage>
        <taxon>Eukaryota</taxon>
        <taxon>Fungi</taxon>
        <taxon>Dikarya</taxon>
        <taxon>Ascomycota</taxon>
        <taxon>Pezizomycotina</taxon>
        <taxon>Dothideomycetes</taxon>
        <taxon>Pleosporomycetidae</taxon>
        <taxon>Pleosporales</taxon>
        <taxon>Pleosporineae</taxon>
        <taxon>Pleosporaceae</taxon>
        <taxon>Pyrenophora</taxon>
    </lineage>
</organism>
<evidence type="ECO:0000313" key="3">
    <source>
        <dbReference type="Proteomes" id="UP000265663"/>
    </source>
</evidence>
<evidence type="ECO:0000256" key="1">
    <source>
        <dbReference type="SAM" id="Phobius"/>
    </source>
</evidence>
<feature type="transmembrane region" description="Helical" evidence="1">
    <location>
        <begin position="12"/>
        <end position="33"/>
    </location>
</feature>
<keyword evidence="3" id="KW-1185">Reference proteome</keyword>
<dbReference type="OrthoDB" id="3692492at2759"/>
<evidence type="ECO:0000313" key="2">
    <source>
        <dbReference type="EMBL" id="RMZ66996.1"/>
    </source>
</evidence>
<keyword evidence="1" id="KW-0812">Transmembrane</keyword>
<name>A0A3M7LXT5_9PLEO</name>
<feature type="transmembrane region" description="Helical" evidence="1">
    <location>
        <begin position="81"/>
        <end position="106"/>
    </location>
</feature>
<protein>
    <submittedName>
        <fullName evidence="2">Uncharacterized protein</fullName>
    </submittedName>
</protein>
<proteinExistence type="predicted"/>
<gene>
    <name evidence="2" type="ORF">GMOD_00002392</name>
</gene>
<feature type="transmembrane region" description="Helical" evidence="1">
    <location>
        <begin position="39"/>
        <end position="60"/>
    </location>
</feature>
<dbReference type="Proteomes" id="UP000265663">
    <property type="component" value="Unassembled WGS sequence"/>
</dbReference>
<dbReference type="EMBL" id="KE747809">
    <property type="protein sequence ID" value="RMZ66996.1"/>
    <property type="molecule type" value="Genomic_DNA"/>
</dbReference>